<protein>
    <submittedName>
        <fullName evidence="4">Uncharacterized protein</fullName>
    </submittedName>
</protein>
<feature type="region of interest" description="Disordered" evidence="3">
    <location>
        <begin position="1"/>
        <end position="103"/>
    </location>
</feature>
<name>A0A7S1DXK8_HEMAN</name>
<dbReference type="PROSITE" id="PS50297">
    <property type="entry name" value="ANK_REP_REGION"/>
    <property type="match status" value="2"/>
</dbReference>
<evidence type="ECO:0000256" key="1">
    <source>
        <dbReference type="ARBA" id="ARBA00023121"/>
    </source>
</evidence>
<dbReference type="SMART" id="SM00248">
    <property type="entry name" value="ANK"/>
    <property type="match status" value="2"/>
</dbReference>
<dbReference type="GO" id="GO:0000062">
    <property type="term" value="F:fatty-acyl-CoA binding"/>
    <property type="evidence" value="ECO:0007669"/>
    <property type="project" value="TreeGrafter"/>
</dbReference>
<evidence type="ECO:0000256" key="2">
    <source>
        <dbReference type="PROSITE-ProRule" id="PRU00023"/>
    </source>
</evidence>
<evidence type="ECO:0000256" key="3">
    <source>
        <dbReference type="SAM" id="MobiDB-lite"/>
    </source>
</evidence>
<dbReference type="PANTHER" id="PTHR24119">
    <property type="entry name" value="ACYL-COA-BINDING DOMAIN-CONTAINING PROTEIN 6"/>
    <property type="match status" value="1"/>
</dbReference>
<evidence type="ECO:0000313" key="4">
    <source>
        <dbReference type="EMBL" id="CAD8958265.1"/>
    </source>
</evidence>
<feature type="compositionally biased region" description="Basic and acidic residues" evidence="3">
    <location>
        <begin position="124"/>
        <end position="159"/>
    </location>
</feature>
<dbReference type="EMBL" id="HBFX01021067">
    <property type="protein sequence ID" value="CAD8958265.1"/>
    <property type="molecule type" value="Transcribed_RNA"/>
</dbReference>
<dbReference type="InterPro" id="IPR036770">
    <property type="entry name" value="Ankyrin_rpt-contain_sf"/>
</dbReference>
<keyword evidence="1" id="KW-0446">Lipid-binding</keyword>
<feature type="repeat" description="ANK" evidence="2">
    <location>
        <begin position="271"/>
        <end position="303"/>
    </location>
</feature>
<feature type="region of interest" description="Disordered" evidence="3">
    <location>
        <begin position="124"/>
        <end position="229"/>
    </location>
</feature>
<organism evidence="4">
    <name type="scientific">Hemiselmis andersenii</name>
    <name type="common">Cryptophyte alga</name>
    <dbReference type="NCBI Taxonomy" id="464988"/>
    <lineage>
        <taxon>Eukaryota</taxon>
        <taxon>Cryptophyceae</taxon>
        <taxon>Cryptomonadales</taxon>
        <taxon>Hemiselmidaceae</taxon>
        <taxon>Hemiselmis</taxon>
    </lineage>
</organism>
<dbReference type="InterPro" id="IPR002110">
    <property type="entry name" value="Ankyrin_rpt"/>
</dbReference>
<dbReference type="AlphaFoldDB" id="A0A7S1DXK8"/>
<feature type="repeat" description="ANK" evidence="2">
    <location>
        <begin position="304"/>
        <end position="336"/>
    </location>
</feature>
<feature type="compositionally biased region" description="Basic and acidic residues" evidence="3">
    <location>
        <begin position="175"/>
        <end position="186"/>
    </location>
</feature>
<reference evidence="4" key="1">
    <citation type="submission" date="2021-01" db="EMBL/GenBank/DDBJ databases">
        <authorList>
            <person name="Corre E."/>
            <person name="Pelletier E."/>
            <person name="Niang G."/>
            <person name="Scheremetjew M."/>
            <person name="Finn R."/>
            <person name="Kale V."/>
            <person name="Holt S."/>
            <person name="Cochrane G."/>
            <person name="Meng A."/>
            <person name="Brown T."/>
            <person name="Cohen L."/>
        </authorList>
    </citation>
    <scope>NUCLEOTIDE SEQUENCE</scope>
    <source>
        <strain evidence="4">CCMP644</strain>
    </source>
</reference>
<keyword evidence="2" id="KW-0040">ANK repeat</keyword>
<dbReference type="SUPFAM" id="SSF48403">
    <property type="entry name" value="Ankyrin repeat"/>
    <property type="match status" value="1"/>
</dbReference>
<dbReference type="PANTHER" id="PTHR24119:SF0">
    <property type="entry name" value="ACYL-COA-BINDING DOMAIN-CONTAINING PROTEIN 6"/>
    <property type="match status" value="1"/>
</dbReference>
<feature type="compositionally biased region" description="Basic and acidic residues" evidence="3">
    <location>
        <begin position="220"/>
        <end position="229"/>
    </location>
</feature>
<gene>
    <name evidence="4" type="ORF">HAND00432_LOCUS12804</name>
</gene>
<sequence length="358" mass="41550">MSEEKEELRHKAARAEEERERHSRELEAATAKEAEREGELARLRAARDAAEKQEMDEERELKQLREYEGQLKKQQVKRMEELEKQRALAREEEKRQREHDAALETLRAAKADIARRDLEASQELERLQKEKDKVDRKQAEQRAEVERLREEITKKDKERKAAKKKAQEEAALAAEKSKKDSRKMEPVEEAPDDDTMSVMSDQSMMTARTMDEPQEPATELTDKEKKEWTKEGKSELDKKYFGIFSRARHGRYHECERILKSDVGVDVKDEFGNTPLIVACQNGKKRLAKLFLRYKANINEVNSQGNTVLHYCFTYGYGDLGDYLISKGANPKTKNKNNLSCYEGLDQTRQASARPGKK</sequence>
<proteinExistence type="predicted"/>
<feature type="compositionally biased region" description="Polar residues" evidence="3">
    <location>
        <begin position="197"/>
        <end position="206"/>
    </location>
</feature>
<accession>A0A7S1DXK8</accession>
<dbReference type="Pfam" id="PF12796">
    <property type="entry name" value="Ank_2"/>
    <property type="match status" value="1"/>
</dbReference>
<dbReference type="PROSITE" id="PS50088">
    <property type="entry name" value="ANK_REPEAT"/>
    <property type="match status" value="2"/>
</dbReference>
<dbReference type="Gene3D" id="1.25.40.20">
    <property type="entry name" value="Ankyrin repeat-containing domain"/>
    <property type="match status" value="1"/>
</dbReference>